<evidence type="ECO:0000256" key="3">
    <source>
        <dbReference type="ARBA" id="ARBA00023012"/>
    </source>
</evidence>
<protein>
    <submittedName>
        <fullName evidence="9">C4-dicarboxylate transport transcriptional regulatory protein DctD</fullName>
    </submittedName>
</protein>
<evidence type="ECO:0000313" key="10">
    <source>
        <dbReference type="Proteomes" id="UP000603317"/>
    </source>
</evidence>
<dbReference type="InterPro" id="IPR058031">
    <property type="entry name" value="AAA_lid_NorR"/>
</dbReference>
<keyword evidence="10" id="KW-1185">Reference proteome</keyword>
<dbReference type="InterPro" id="IPR002197">
    <property type="entry name" value="HTH_Fis"/>
</dbReference>
<keyword evidence="3" id="KW-0902">Two-component regulatory system</keyword>
<evidence type="ECO:0000256" key="6">
    <source>
        <dbReference type="PROSITE-ProRule" id="PRU00169"/>
    </source>
</evidence>
<dbReference type="EMBL" id="BMID01000001">
    <property type="protein sequence ID" value="GGA10628.1"/>
    <property type="molecule type" value="Genomic_DNA"/>
</dbReference>
<dbReference type="SUPFAM" id="SSF46689">
    <property type="entry name" value="Homeodomain-like"/>
    <property type="match status" value="1"/>
</dbReference>
<keyword evidence="5" id="KW-0804">Transcription</keyword>
<dbReference type="InterPro" id="IPR011006">
    <property type="entry name" value="CheY-like_superfamily"/>
</dbReference>
<dbReference type="PANTHER" id="PTHR32071:SF57">
    <property type="entry name" value="C4-DICARBOXYLATE TRANSPORT TRANSCRIPTIONAL REGULATORY PROTEIN DCTD"/>
    <property type="match status" value="1"/>
</dbReference>
<dbReference type="InterPro" id="IPR001789">
    <property type="entry name" value="Sig_transdc_resp-reg_receiver"/>
</dbReference>
<proteinExistence type="predicted"/>
<dbReference type="PROSITE" id="PS50110">
    <property type="entry name" value="RESPONSE_REGULATORY"/>
    <property type="match status" value="1"/>
</dbReference>
<keyword evidence="6" id="KW-0597">Phosphoprotein</keyword>
<evidence type="ECO:0000259" key="7">
    <source>
        <dbReference type="PROSITE" id="PS50045"/>
    </source>
</evidence>
<dbReference type="CDD" id="cd17549">
    <property type="entry name" value="REC_DctD-like"/>
    <property type="match status" value="1"/>
</dbReference>
<evidence type="ECO:0000256" key="1">
    <source>
        <dbReference type="ARBA" id="ARBA00022741"/>
    </source>
</evidence>
<dbReference type="InterPro" id="IPR002078">
    <property type="entry name" value="Sigma_54_int"/>
</dbReference>
<dbReference type="CDD" id="cd00009">
    <property type="entry name" value="AAA"/>
    <property type="match status" value="1"/>
</dbReference>
<dbReference type="Gene3D" id="1.10.8.60">
    <property type="match status" value="1"/>
</dbReference>
<dbReference type="Gene3D" id="3.40.50.2300">
    <property type="match status" value="1"/>
</dbReference>
<comment type="caution">
    <text evidence="9">The sequence shown here is derived from an EMBL/GenBank/DDBJ whole genome shotgun (WGS) entry which is preliminary data.</text>
</comment>
<keyword evidence="1" id="KW-0547">Nucleotide-binding</keyword>
<dbReference type="InterPro" id="IPR003593">
    <property type="entry name" value="AAA+_ATPase"/>
</dbReference>
<reference evidence="10" key="1">
    <citation type="journal article" date="2019" name="Int. J. Syst. Evol. Microbiol.">
        <title>The Global Catalogue of Microorganisms (GCM) 10K type strain sequencing project: providing services to taxonomists for standard genome sequencing and annotation.</title>
        <authorList>
            <consortium name="The Broad Institute Genomics Platform"/>
            <consortium name="The Broad Institute Genome Sequencing Center for Infectious Disease"/>
            <person name="Wu L."/>
            <person name="Ma J."/>
        </authorList>
    </citation>
    <scope>NUCLEOTIDE SEQUENCE [LARGE SCALE GENOMIC DNA]</scope>
    <source>
        <strain evidence="10">CGMCC 1.15297</strain>
    </source>
</reference>
<dbReference type="SMART" id="SM00448">
    <property type="entry name" value="REC"/>
    <property type="match status" value="1"/>
</dbReference>
<evidence type="ECO:0000256" key="4">
    <source>
        <dbReference type="ARBA" id="ARBA00023015"/>
    </source>
</evidence>
<gene>
    <name evidence="9" type="primary">dctD</name>
    <name evidence="9" type="ORF">GCM10010923_21500</name>
</gene>
<keyword evidence="2" id="KW-0067">ATP-binding</keyword>
<dbReference type="SUPFAM" id="SSF52172">
    <property type="entry name" value="CheY-like"/>
    <property type="match status" value="1"/>
</dbReference>
<keyword evidence="4" id="KW-0805">Transcription regulation</keyword>
<dbReference type="PANTHER" id="PTHR32071">
    <property type="entry name" value="TRANSCRIPTIONAL REGULATORY PROTEIN"/>
    <property type="match status" value="1"/>
</dbReference>
<evidence type="ECO:0000313" key="9">
    <source>
        <dbReference type="EMBL" id="GGA10628.1"/>
    </source>
</evidence>
<dbReference type="Gene3D" id="1.10.10.60">
    <property type="entry name" value="Homeodomain-like"/>
    <property type="match status" value="1"/>
</dbReference>
<feature type="domain" description="Response regulatory" evidence="8">
    <location>
        <begin position="8"/>
        <end position="122"/>
    </location>
</feature>
<dbReference type="InterPro" id="IPR027417">
    <property type="entry name" value="P-loop_NTPase"/>
</dbReference>
<feature type="domain" description="Sigma-54 factor interaction" evidence="7">
    <location>
        <begin position="144"/>
        <end position="363"/>
    </location>
</feature>
<evidence type="ECO:0000256" key="5">
    <source>
        <dbReference type="ARBA" id="ARBA00023163"/>
    </source>
</evidence>
<sequence>MTMLDSIPVYLVEDEAELARATQQALELEGATVRRFARADQAIDAIDGEFGGVVVSDIRLPGMDGLAFFAHLREIDDAIPVILVTGHGDVDMAVDALRKGAFDFLAKPFSSERLVASIAHAAAHRRLVLENRALRARYDRSEAIPGVSPASERLRSLVAAVAKTDVDVVIRGPAGSGKSFIAGVLHELGPRRARPLVTIDAGTTLHPDAELLLFGRDPAAGLSHTGLIERARGGTLVLDEIDVADDSLRARLASFIEGRTIQPLGADRRRRVDLRIVEIAAAGSDGADPPWLHRSGPVEMQVPSLGERREDIAEFLSLFLARHERAFETESGPIGTNVLDFIHAHEWAGNLRELDAFAKRIVMGLGFEAGADVPEPASKGLRERVAAFERRLIEDALRETDGSVADTEALLKVPTKTLYDKLARHGIKPKQFRARRHGPGGRPGRG</sequence>
<dbReference type="Pfam" id="PF25601">
    <property type="entry name" value="AAA_lid_14"/>
    <property type="match status" value="1"/>
</dbReference>
<dbReference type="PROSITE" id="PS50045">
    <property type="entry name" value="SIGMA54_INTERACT_4"/>
    <property type="match status" value="1"/>
</dbReference>
<evidence type="ECO:0000256" key="2">
    <source>
        <dbReference type="ARBA" id="ARBA00022840"/>
    </source>
</evidence>
<dbReference type="Proteomes" id="UP000603317">
    <property type="component" value="Unassembled WGS sequence"/>
</dbReference>
<dbReference type="SUPFAM" id="SSF52540">
    <property type="entry name" value="P-loop containing nucleoside triphosphate hydrolases"/>
    <property type="match status" value="1"/>
</dbReference>
<feature type="modified residue" description="4-aspartylphosphate" evidence="6">
    <location>
        <position position="57"/>
    </location>
</feature>
<dbReference type="InterPro" id="IPR009057">
    <property type="entry name" value="Homeodomain-like_sf"/>
</dbReference>
<dbReference type="Gene3D" id="3.40.50.300">
    <property type="entry name" value="P-loop containing nucleotide triphosphate hydrolases"/>
    <property type="match status" value="1"/>
</dbReference>
<dbReference type="Pfam" id="PF00072">
    <property type="entry name" value="Response_reg"/>
    <property type="match status" value="1"/>
</dbReference>
<evidence type="ECO:0000259" key="8">
    <source>
        <dbReference type="PROSITE" id="PS50110"/>
    </source>
</evidence>
<name>A0ABQ1FFH0_9SPHN</name>
<dbReference type="Pfam" id="PF00158">
    <property type="entry name" value="Sigma54_activat"/>
    <property type="match status" value="1"/>
</dbReference>
<organism evidence="9 10">
    <name type="scientific">Blastomonas marina</name>
    <dbReference type="NCBI Taxonomy" id="1867408"/>
    <lineage>
        <taxon>Bacteria</taxon>
        <taxon>Pseudomonadati</taxon>
        <taxon>Pseudomonadota</taxon>
        <taxon>Alphaproteobacteria</taxon>
        <taxon>Sphingomonadales</taxon>
        <taxon>Sphingomonadaceae</taxon>
        <taxon>Blastomonas</taxon>
    </lineage>
</organism>
<dbReference type="SMART" id="SM00382">
    <property type="entry name" value="AAA"/>
    <property type="match status" value="1"/>
</dbReference>
<dbReference type="Pfam" id="PF02954">
    <property type="entry name" value="HTH_8"/>
    <property type="match status" value="1"/>
</dbReference>
<accession>A0ABQ1FFH0</accession>